<evidence type="ECO:0000256" key="1">
    <source>
        <dbReference type="ARBA" id="ARBA00008857"/>
    </source>
</evidence>
<evidence type="ECO:0000313" key="6">
    <source>
        <dbReference type="EMBL" id="ADQ80116.1"/>
    </source>
</evidence>
<dbReference type="GO" id="GO:0003677">
    <property type="term" value="F:DNA binding"/>
    <property type="evidence" value="ECO:0007669"/>
    <property type="project" value="UniProtKB-KW"/>
</dbReference>
<proteinExistence type="inferred from homology"/>
<dbReference type="InterPro" id="IPR013762">
    <property type="entry name" value="Integrase-like_cat_sf"/>
</dbReference>
<dbReference type="HOGENOM" id="CLU_033139_7_0_10"/>
<dbReference type="CDD" id="cd01185">
    <property type="entry name" value="INTN1_C_like"/>
    <property type="match status" value="1"/>
</dbReference>
<accession>E4T5X2</accession>
<dbReference type="Proteomes" id="UP000008718">
    <property type="component" value="Chromosome"/>
</dbReference>
<dbReference type="eggNOG" id="COG0582">
    <property type="taxonomic scope" value="Bacteria"/>
</dbReference>
<keyword evidence="4" id="KW-0175">Coiled coil</keyword>
<dbReference type="AlphaFoldDB" id="E4T5X2"/>
<keyword evidence="3" id="KW-0233">DNA recombination</keyword>
<dbReference type="PANTHER" id="PTHR30349">
    <property type="entry name" value="PHAGE INTEGRASE-RELATED"/>
    <property type="match status" value="1"/>
</dbReference>
<dbReference type="OrthoDB" id="1493636at2"/>
<comment type="similarity">
    <text evidence="1">Belongs to the 'phage' integrase family.</text>
</comment>
<dbReference type="PANTHER" id="PTHR30349:SF64">
    <property type="entry name" value="PROPHAGE INTEGRASE INTD-RELATED"/>
    <property type="match status" value="1"/>
</dbReference>
<dbReference type="InterPro" id="IPR025269">
    <property type="entry name" value="SAM-like_dom"/>
</dbReference>
<feature type="domain" description="Tyr recombinase" evidence="5">
    <location>
        <begin position="261"/>
        <end position="446"/>
    </location>
</feature>
<dbReference type="InterPro" id="IPR050090">
    <property type="entry name" value="Tyrosine_recombinase_XerCD"/>
</dbReference>
<dbReference type="PROSITE" id="PS51898">
    <property type="entry name" value="TYR_RECOMBINASE"/>
    <property type="match status" value="1"/>
</dbReference>
<evidence type="ECO:0000259" key="5">
    <source>
        <dbReference type="PROSITE" id="PS51898"/>
    </source>
</evidence>
<dbReference type="InterPro" id="IPR011010">
    <property type="entry name" value="DNA_brk_join_enz"/>
</dbReference>
<keyword evidence="7" id="KW-1185">Reference proteome</keyword>
<dbReference type="InterPro" id="IPR010998">
    <property type="entry name" value="Integrase_recombinase_N"/>
</dbReference>
<dbReference type="InterPro" id="IPR002104">
    <property type="entry name" value="Integrase_catalytic"/>
</dbReference>
<dbReference type="GO" id="GO:0015074">
    <property type="term" value="P:DNA integration"/>
    <property type="evidence" value="ECO:0007669"/>
    <property type="project" value="InterPro"/>
</dbReference>
<keyword evidence="2" id="KW-0238">DNA-binding</keyword>
<reference key="1">
    <citation type="submission" date="2010-11" db="EMBL/GenBank/DDBJ databases">
        <title>The complete genome of Paludibacter propionicigenes DSM 17365.</title>
        <authorList>
            <consortium name="US DOE Joint Genome Institute (JGI-PGF)"/>
            <person name="Lucas S."/>
            <person name="Copeland A."/>
            <person name="Lapidus A."/>
            <person name="Bruce D."/>
            <person name="Goodwin L."/>
            <person name="Pitluck S."/>
            <person name="Kyrpides N."/>
            <person name="Mavromatis K."/>
            <person name="Ivanova N."/>
            <person name="Munk A.C."/>
            <person name="Brettin T."/>
            <person name="Detter J.C."/>
            <person name="Han C."/>
            <person name="Tapia R."/>
            <person name="Land M."/>
            <person name="Hauser L."/>
            <person name="Markowitz V."/>
            <person name="Cheng J.-F."/>
            <person name="Hugenholtz P."/>
            <person name="Woyke T."/>
            <person name="Wu D."/>
            <person name="Gronow S."/>
            <person name="Wellnitz S."/>
            <person name="Brambilla E."/>
            <person name="Klenk H.-P."/>
            <person name="Eisen J.A."/>
        </authorList>
    </citation>
    <scope>NUCLEOTIDE SEQUENCE</scope>
    <source>
        <strain>WB4</strain>
    </source>
</reference>
<feature type="coiled-coil region" evidence="4">
    <location>
        <begin position="80"/>
        <end position="107"/>
    </location>
</feature>
<dbReference type="KEGG" id="ppn:Palpr_1979"/>
<gene>
    <name evidence="6" type="ordered locus">Palpr_1979</name>
</gene>
<dbReference type="SUPFAM" id="SSF56349">
    <property type="entry name" value="DNA breaking-rejoining enzymes"/>
    <property type="match status" value="1"/>
</dbReference>
<dbReference type="STRING" id="694427.Palpr_1979"/>
<reference evidence="6 7" key="2">
    <citation type="journal article" date="2011" name="Stand. Genomic Sci.">
        <title>Complete genome sequence of Paludibacter propionicigenes type strain (WB4).</title>
        <authorList>
            <person name="Gronow S."/>
            <person name="Munk C."/>
            <person name="Lapidus A."/>
            <person name="Nolan M."/>
            <person name="Lucas S."/>
            <person name="Hammon N."/>
            <person name="Deshpande S."/>
            <person name="Cheng J.F."/>
            <person name="Tapia R."/>
            <person name="Han C."/>
            <person name="Goodwin L."/>
            <person name="Pitluck S."/>
            <person name="Liolios K."/>
            <person name="Ivanova N."/>
            <person name="Mavromatis K."/>
            <person name="Mikhailova N."/>
            <person name="Pati A."/>
            <person name="Chen A."/>
            <person name="Palaniappan K."/>
            <person name="Land M."/>
            <person name="Hauser L."/>
            <person name="Chang Y.J."/>
            <person name="Jeffries C.D."/>
            <person name="Brambilla E."/>
            <person name="Rohde M."/>
            <person name="Goker M."/>
            <person name="Detter J.C."/>
            <person name="Woyke T."/>
            <person name="Bristow J."/>
            <person name="Eisen J.A."/>
            <person name="Markowitz V."/>
            <person name="Hugenholtz P."/>
            <person name="Kyrpides N.C."/>
            <person name="Klenk H.P."/>
        </authorList>
    </citation>
    <scope>NUCLEOTIDE SEQUENCE [LARGE SCALE GENOMIC DNA]</scope>
    <source>
        <strain evidence="7">DSM 17365 / JCM 13257 / WB4</strain>
    </source>
</reference>
<dbReference type="Gene3D" id="1.10.443.10">
    <property type="entry name" value="Intergrase catalytic core"/>
    <property type="match status" value="1"/>
</dbReference>
<evidence type="ECO:0000256" key="2">
    <source>
        <dbReference type="ARBA" id="ARBA00023125"/>
    </source>
</evidence>
<organism evidence="6 7">
    <name type="scientific">Paludibacter propionicigenes (strain DSM 17365 / JCM 13257 / WB4)</name>
    <dbReference type="NCBI Taxonomy" id="694427"/>
    <lineage>
        <taxon>Bacteria</taxon>
        <taxon>Pseudomonadati</taxon>
        <taxon>Bacteroidota</taxon>
        <taxon>Bacteroidia</taxon>
        <taxon>Bacteroidales</taxon>
        <taxon>Paludibacteraceae</taxon>
        <taxon>Paludibacter</taxon>
    </lineage>
</organism>
<dbReference type="RefSeq" id="WP_013445485.1">
    <property type="nucleotide sequence ID" value="NC_014734.1"/>
</dbReference>
<evidence type="ECO:0000256" key="4">
    <source>
        <dbReference type="SAM" id="Coils"/>
    </source>
</evidence>
<dbReference type="Pfam" id="PF00589">
    <property type="entry name" value="Phage_integrase"/>
    <property type="match status" value="1"/>
</dbReference>
<dbReference type="GO" id="GO:0006310">
    <property type="term" value="P:DNA recombination"/>
    <property type="evidence" value="ECO:0007669"/>
    <property type="project" value="UniProtKB-KW"/>
</dbReference>
<evidence type="ECO:0000256" key="3">
    <source>
        <dbReference type="ARBA" id="ARBA00023172"/>
    </source>
</evidence>
<dbReference type="Gene3D" id="1.10.150.130">
    <property type="match status" value="1"/>
</dbReference>
<name>E4T5X2_PALPW</name>
<dbReference type="Pfam" id="PF13102">
    <property type="entry name" value="Phage_int_SAM_5"/>
    <property type="match status" value="1"/>
</dbReference>
<evidence type="ECO:0000313" key="7">
    <source>
        <dbReference type="Proteomes" id="UP000008718"/>
    </source>
</evidence>
<protein>
    <submittedName>
        <fullName evidence="6">Integrase family protein</fullName>
    </submittedName>
</protein>
<dbReference type="EMBL" id="CP002345">
    <property type="protein sequence ID" value="ADQ80116.1"/>
    <property type="molecule type" value="Genomic_DNA"/>
</dbReference>
<sequence>MAKISFYLANPKTKNETNLFCLINYGLYRIDNGAKKYLPLKYYTDIAMFPDLWNKELNRAKESNKWANPETFDISIQAVKESARKNYEAINSEIETFERTAKELIRTLSENGNVPSHDKLRTELDKIYKPTKVTTEQGETPKELFPFIDFFIKTATRKENTIKSYKTLKNNLLEYQNDKKTTLTFDRLDIDFYNSFVDYLTKPKTIKTKAGKSKTVSGLSVNTIGTRIKILKTFLSAANDRGISVPTDYKKKSFKKPNEESFSIYLNESELTSIYNKSGLPLYLERVRDLFLIGSYTGLRFSDLAQLKKENITSDNTINITTQKTNQKVVVPIHPIVREIFRKYDYKLPKLPTNQKFNEFLKEVAKLAGIKEPITMESTKGGFKVSETTEKYNLVTSHTARRSFATNAFLMDMPSISIMKITGHKTESAFMRYIKMSAKDNALKMQSHKFFNPMLIAK</sequence>